<comment type="caution">
    <text evidence="3">The sequence shown here is derived from an EMBL/GenBank/DDBJ whole genome shotgun (WGS) entry which is preliminary data.</text>
</comment>
<dbReference type="AlphaFoldDB" id="A0AAN6XW75"/>
<sequence>MHILRRLPLVSSFLVAVPAALGLPAPDDTTPTQARDVSAPDVSAPANVSLAENRLTIRGSGFLQSCWWVALRSDGHTLEACCESGNSSGGPGRLPRLQLDRRPRGHLFLLLRRALAIKFVHGSVSERGGMFASADLVLVGTSTFPCTFLAVDHRRHEEIKSKHRQSLVVFSIIAELQKKLSLDAENLENIRWSIPDVVKRCLALPCMHQPMSTFSPIAPKDADSPIPSVNSIVPKRSKEWGLGKNKKYLKDVAPLGVHPGASGSGGPVASMSPSTSDSQIQDTPNLDSASQLSGDSATSPITPTEPAESIFRDEEGDILSHPSESSDAVDVSGAWERLATLGVLVDIFGKRFQLVDAEGQSTSEVKSLSNTSKPPNDLFANVGTDFADSFVCFPDQEGEHVSDPPTTTAGVFAGDQHDEDTDLERRNDGIDYTYQHPGTGWLNTRNKPHRSFKGGDAARRPPWCDADLPKTKSGIWDTDIPRARFEQGQNLTLQTGVEFLFAFVILKLRET</sequence>
<evidence type="ECO:0000256" key="2">
    <source>
        <dbReference type="SAM" id="SignalP"/>
    </source>
</evidence>
<feature type="chain" id="PRO_5042859478" evidence="2">
    <location>
        <begin position="23"/>
        <end position="511"/>
    </location>
</feature>
<evidence type="ECO:0000256" key="1">
    <source>
        <dbReference type="SAM" id="MobiDB-lite"/>
    </source>
</evidence>
<reference evidence="3" key="2">
    <citation type="submission" date="2023-05" db="EMBL/GenBank/DDBJ databases">
        <authorList>
            <consortium name="Lawrence Berkeley National Laboratory"/>
            <person name="Steindorff A."/>
            <person name="Hensen N."/>
            <person name="Bonometti L."/>
            <person name="Westerberg I."/>
            <person name="Brannstrom I.O."/>
            <person name="Guillou S."/>
            <person name="Cros-Aarteil S."/>
            <person name="Calhoun S."/>
            <person name="Haridas S."/>
            <person name="Kuo A."/>
            <person name="Mondo S."/>
            <person name="Pangilinan J."/>
            <person name="Riley R."/>
            <person name="Labutti K."/>
            <person name="Andreopoulos B."/>
            <person name="Lipzen A."/>
            <person name="Chen C."/>
            <person name="Yanf M."/>
            <person name="Daum C."/>
            <person name="Ng V."/>
            <person name="Clum A."/>
            <person name="Ohm R."/>
            <person name="Martin F."/>
            <person name="Silar P."/>
            <person name="Natvig D."/>
            <person name="Lalanne C."/>
            <person name="Gautier V."/>
            <person name="Ament-Velasquez S.L."/>
            <person name="Kruys A."/>
            <person name="Hutchinson M.I."/>
            <person name="Powell A.J."/>
            <person name="Barry K."/>
            <person name="Miller A.N."/>
            <person name="Grigoriev I.V."/>
            <person name="Debuchy R."/>
            <person name="Gladieux P."/>
            <person name="Thoren M.H."/>
            <person name="Johannesson H."/>
        </authorList>
    </citation>
    <scope>NUCLEOTIDE SEQUENCE</scope>
    <source>
        <strain evidence="3">PSN293</strain>
    </source>
</reference>
<keyword evidence="4" id="KW-1185">Reference proteome</keyword>
<keyword evidence="2" id="KW-0732">Signal</keyword>
<feature type="compositionally biased region" description="Polar residues" evidence="1">
    <location>
        <begin position="275"/>
        <end position="302"/>
    </location>
</feature>
<reference evidence="3" key="1">
    <citation type="journal article" date="2023" name="Mol. Phylogenet. Evol.">
        <title>Genome-scale phylogeny and comparative genomics of the fungal order Sordariales.</title>
        <authorList>
            <person name="Hensen N."/>
            <person name="Bonometti L."/>
            <person name="Westerberg I."/>
            <person name="Brannstrom I.O."/>
            <person name="Guillou S."/>
            <person name="Cros-Aarteil S."/>
            <person name="Calhoun S."/>
            <person name="Haridas S."/>
            <person name="Kuo A."/>
            <person name="Mondo S."/>
            <person name="Pangilinan J."/>
            <person name="Riley R."/>
            <person name="LaButti K."/>
            <person name="Andreopoulos B."/>
            <person name="Lipzen A."/>
            <person name="Chen C."/>
            <person name="Yan M."/>
            <person name="Daum C."/>
            <person name="Ng V."/>
            <person name="Clum A."/>
            <person name="Steindorff A."/>
            <person name="Ohm R.A."/>
            <person name="Martin F."/>
            <person name="Silar P."/>
            <person name="Natvig D.O."/>
            <person name="Lalanne C."/>
            <person name="Gautier V."/>
            <person name="Ament-Velasquez S.L."/>
            <person name="Kruys A."/>
            <person name="Hutchinson M.I."/>
            <person name="Powell A.J."/>
            <person name="Barry K."/>
            <person name="Miller A.N."/>
            <person name="Grigoriev I.V."/>
            <person name="Debuchy R."/>
            <person name="Gladieux P."/>
            <person name="Hiltunen Thoren M."/>
            <person name="Johannesson H."/>
        </authorList>
    </citation>
    <scope>NUCLEOTIDE SEQUENCE</scope>
    <source>
        <strain evidence="3">PSN293</strain>
    </source>
</reference>
<name>A0AAN6XW75_9PEZI</name>
<organism evidence="3 4">
    <name type="scientific">Rhypophila decipiens</name>
    <dbReference type="NCBI Taxonomy" id="261697"/>
    <lineage>
        <taxon>Eukaryota</taxon>
        <taxon>Fungi</taxon>
        <taxon>Dikarya</taxon>
        <taxon>Ascomycota</taxon>
        <taxon>Pezizomycotina</taxon>
        <taxon>Sordariomycetes</taxon>
        <taxon>Sordariomycetidae</taxon>
        <taxon>Sordariales</taxon>
        <taxon>Naviculisporaceae</taxon>
        <taxon>Rhypophila</taxon>
    </lineage>
</organism>
<feature type="signal peptide" evidence="2">
    <location>
        <begin position="1"/>
        <end position="22"/>
    </location>
</feature>
<gene>
    <name evidence="3" type="ORF">QBC37DRAFT_458038</name>
</gene>
<evidence type="ECO:0000313" key="4">
    <source>
        <dbReference type="Proteomes" id="UP001301769"/>
    </source>
</evidence>
<feature type="region of interest" description="Disordered" evidence="1">
    <location>
        <begin position="259"/>
        <end position="306"/>
    </location>
</feature>
<evidence type="ECO:0000313" key="3">
    <source>
        <dbReference type="EMBL" id="KAK4206690.1"/>
    </source>
</evidence>
<proteinExistence type="predicted"/>
<feature type="compositionally biased region" description="Low complexity" evidence="1">
    <location>
        <begin position="259"/>
        <end position="274"/>
    </location>
</feature>
<feature type="region of interest" description="Disordered" evidence="1">
    <location>
        <begin position="443"/>
        <end position="462"/>
    </location>
</feature>
<protein>
    <submittedName>
        <fullName evidence="3">Uncharacterized protein</fullName>
    </submittedName>
</protein>
<accession>A0AAN6XW75</accession>
<dbReference type="EMBL" id="MU858366">
    <property type="protein sequence ID" value="KAK4206690.1"/>
    <property type="molecule type" value="Genomic_DNA"/>
</dbReference>
<dbReference type="Proteomes" id="UP001301769">
    <property type="component" value="Unassembled WGS sequence"/>
</dbReference>